<dbReference type="Gene3D" id="3.50.30.10">
    <property type="entry name" value="Phosphohistidine domain"/>
    <property type="match status" value="1"/>
</dbReference>
<dbReference type="InterPro" id="IPR013815">
    <property type="entry name" value="ATP_grasp_subdomain_1"/>
</dbReference>
<name>A0AAJ2JUQ7_9BACL</name>
<keyword evidence="2" id="KW-0067">ATP-binding</keyword>
<evidence type="ECO:0000313" key="6">
    <source>
        <dbReference type="Proteomes" id="UP001250538"/>
    </source>
</evidence>
<accession>A0AAJ2JUQ7</accession>
<gene>
    <name evidence="5" type="ORF">RQP50_03565</name>
</gene>
<dbReference type="Proteomes" id="UP001250538">
    <property type="component" value="Unassembled WGS sequence"/>
</dbReference>
<dbReference type="GO" id="GO:0016301">
    <property type="term" value="F:kinase activity"/>
    <property type="evidence" value="ECO:0007669"/>
    <property type="project" value="InterPro"/>
</dbReference>
<dbReference type="Pfam" id="PF01326">
    <property type="entry name" value="PPDK_N"/>
    <property type="match status" value="1"/>
</dbReference>
<dbReference type="Gene3D" id="3.30.470.20">
    <property type="entry name" value="ATP-grasp fold, B domain"/>
    <property type="match status" value="1"/>
</dbReference>
<proteinExistence type="predicted"/>
<dbReference type="Pfam" id="PF00391">
    <property type="entry name" value="PEP-utilizers"/>
    <property type="match status" value="1"/>
</dbReference>
<evidence type="ECO:0000259" key="4">
    <source>
        <dbReference type="Pfam" id="PF01326"/>
    </source>
</evidence>
<dbReference type="RefSeq" id="WP_315743294.1">
    <property type="nucleotide sequence ID" value="NZ_JAVYAA010000001.1"/>
</dbReference>
<dbReference type="SUPFAM" id="SSF56059">
    <property type="entry name" value="Glutathione synthetase ATP-binding domain-like"/>
    <property type="match status" value="1"/>
</dbReference>
<dbReference type="PANTHER" id="PTHR43615:SF1">
    <property type="entry name" value="PPDK_N DOMAIN-CONTAINING PROTEIN"/>
    <property type="match status" value="1"/>
</dbReference>
<keyword evidence="6" id="KW-1185">Reference proteome</keyword>
<dbReference type="InterPro" id="IPR008279">
    <property type="entry name" value="PEP-util_enz_mobile_dom"/>
</dbReference>
<dbReference type="InterPro" id="IPR051549">
    <property type="entry name" value="PEP_Utilizing_Enz"/>
</dbReference>
<dbReference type="InterPro" id="IPR036637">
    <property type="entry name" value="Phosphohistidine_dom_sf"/>
</dbReference>
<organism evidence="5 6">
    <name type="scientific">Paenibacillus suaedae</name>
    <dbReference type="NCBI Taxonomy" id="3077233"/>
    <lineage>
        <taxon>Bacteria</taxon>
        <taxon>Bacillati</taxon>
        <taxon>Bacillota</taxon>
        <taxon>Bacilli</taxon>
        <taxon>Bacillales</taxon>
        <taxon>Paenibacillaceae</taxon>
        <taxon>Paenibacillus</taxon>
    </lineage>
</organism>
<evidence type="ECO:0000259" key="3">
    <source>
        <dbReference type="Pfam" id="PF00391"/>
    </source>
</evidence>
<dbReference type="EMBL" id="JAVYAA010000001">
    <property type="protein sequence ID" value="MDT8975320.1"/>
    <property type="molecule type" value="Genomic_DNA"/>
</dbReference>
<evidence type="ECO:0000256" key="2">
    <source>
        <dbReference type="ARBA" id="ARBA00022840"/>
    </source>
</evidence>
<keyword evidence="1" id="KW-0547">Nucleotide-binding</keyword>
<dbReference type="SUPFAM" id="SSF52009">
    <property type="entry name" value="Phosphohistidine domain"/>
    <property type="match status" value="1"/>
</dbReference>
<evidence type="ECO:0000313" key="5">
    <source>
        <dbReference type="EMBL" id="MDT8975320.1"/>
    </source>
</evidence>
<reference evidence="6" key="1">
    <citation type="submission" date="2023-09" db="EMBL/GenBank/DDBJ databases">
        <title>Paenibacillus sp. chi10 Genome sequencing and assembly.</title>
        <authorList>
            <person name="Kim I."/>
        </authorList>
    </citation>
    <scope>NUCLEOTIDE SEQUENCE [LARGE SCALE GENOMIC DNA]</scope>
    <source>
        <strain evidence="6">chi10</strain>
    </source>
</reference>
<dbReference type="PANTHER" id="PTHR43615">
    <property type="entry name" value="PHOSPHOENOLPYRUVATE SYNTHASE-RELATED"/>
    <property type="match status" value="1"/>
</dbReference>
<dbReference type="FunFam" id="3.30.1490.20:FF:000010">
    <property type="entry name" value="Phosphoenolpyruvate synthase"/>
    <property type="match status" value="1"/>
</dbReference>
<feature type="domain" description="PEP-utilising enzyme mobile" evidence="3">
    <location>
        <begin position="783"/>
        <end position="844"/>
    </location>
</feature>
<feature type="domain" description="Pyruvate phosphate dikinase AMP/ATP-binding" evidence="4">
    <location>
        <begin position="22"/>
        <end position="318"/>
    </location>
</feature>
<dbReference type="InterPro" id="IPR002192">
    <property type="entry name" value="PPDK_AMP/ATP-bd"/>
</dbReference>
<protein>
    <submittedName>
        <fullName evidence="5">PEP/pyruvate-binding domain-containing protein</fullName>
    </submittedName>
</protein>
<sequence length="865" mass="97730">MDVRLENDLVLWIHHVGKGDISLVGGKGANLGEMIRAGFPIPRAFSISALAYKRQIEQTIIASKLEELEREHSHDPEYQSHSSRKLFLETPMLPEIEERIREYYRQLGNEVRVAVRSSATAEDLPEASFAGQQETFLGVHGEEALLHSVRECWASLWGERAVHYRNQQGFTHSSVALSVVVQEMVDSDAAGVLFTVNPLNSCHDQMLITASLGLGEAVVSGIVTPDTYRIAKETLEIIDCEIGKKEEMVVQQEQGSVVVPVPPQLQTRPCLSDSMVIDLCRIAKKVEEHYGSPQDIEWAVKHDRIYLLQSRPITTLHSLQHATDGAIRLPDEDEQVYAGWIYLGRIPRFARKRFLPVLVDHFPEPLRPLDFDSSLTPALAGVRRAAKELGIEMPEDISYQHPTGLILFNPPVPANLRTIAALPVAWLKLKGWIKYDPLQEWLQVDQPYLRSLLPVESVHLDSSPQDLVREIKKLEGVISELMYRRFRKYMAAGVAAQSKLDKMLHRANVKQVYLMKQKLLQALDYKTAVANRDMKELARVAVASPVVLDILEKQPFGRMYETIMNSDGCRAFKEAIGRFLSKHGCRCASGMEPQPSYPSWRDEPDNVLSMVQALIQHPEGLIDDEKERTEEYHNARAEIVRRLKKPQWIETFENALDMTRGFWVAREATLDMYEEIVAILRDRIKRVAAWLIAEEKIRDERDLYFVTFNELERMIADKHEAGMAELALQRREVWNRMNNYRSSDVINKSEIEEKVLTGAGASQGEAQGVVKVIRGPQEFHKLKRGDILVCVNTNPAWTPLFSVAAAVVTDTGGVLSHSAIVAREYGIPAVMACENATKFLSDGDRGYRERNNRHGTTVAMKAGAT</sequence>
<dbReference type="GO" id="GO:0005524">
    <property type="term" value="F:ATP binding"/>
    <property type="evidence" value="ECO:0007669"/>
    <property type="project" value="UniProtKB-KW"/>
</dbReference>
<dbReference type="Gene3D" id="3.30.1490.20">
    <property type="entry name" value="ATP-grasp fold, A domain"/>
    <property type="match status" value="1"/>
</dbReference>
<evidence type="ECO:0000256" key="1">
    <source>
        <dbReference type="ARBA" id="ARBA00022741"/>
    </source>
</evidence>
<comment type="caution">
    <text evidence="5">The sequence shown here is derived from an EMBL/GenBank/DDBJ whole genome shotgun (WGS) entry which is preliminary data.</text>
</comment>
<dbReference type="AlphaFoldDB" id="A0AAJ2JUQ7"/>